<dbReference type="KEGG" id="tcu:Tcur_4861"/>
<evidence type="ECO:0000313" key="3">
    <source>
        <dbReference type="Proteomes" id="UP000001918"/>
    </source>
</evidence>
<feature type="region of interest" description="Disordered" evidence="1">
    <location>
        <begin position="81"/>
        <end position="132"/>
    </location>
</feature>
<dbReference type="EMBL" id="CP001738">
    <property type="protein sequence ID" value="ACZ00379.1"/>
    <property type="molecule type" value="Genomic_DNA"/>
</dbReference>
<evidence type="ECO:0000313" key="2">
    <source>
        <dbReference type="EMBL" id="ACZ00379.1"/>
    </source>
</evidence>
<evidence type="ECO:0000256" key="1">
    <source>
        <dbReference type="SAM" id="MobiDB-lite"/>
    </source>
</evidence>
<dbReference type="Proteomes" id="UP000001918">
    <property type="component" value="Chromosome"/>
</dbReference>
<keyword evidence="3" id="KW-1185">Reference proteome</keyword>
<proteinExistence type="predicted"/>
<reference evidence="2 3" key="1">
    <citation type="journal article" date="2011" name="Stand. Genomic Sci.">
        <title>Complete genome sequence of Thermomonospora curvata type strain (B9).</title>
        <authorList>
            <person name="Chertkov O."/>
            <person name="Sikorski J."/>
            <person name="Nolan M."/>
            <person name="Lapidus A."/>
            <person name="Lucas S."/>
            <person name="Del Rio T.G."/>
            <person name="Tice H."/>
            <person name="Cheng J.F."/>
            <person name="Goodwin L."/>
            <person name="Pitluck S."/>
            <person name="Liolios K."/>
            <person name="Ivanova N."/>
            <person name="Mavromatis K."/>
            <person name="Mikhailova N."/>
            <person name="Ovchinnikova G."/>
            <person name="Pati A."/>
            <person name="Chen A."/>
            <person name="Palaniappan K."/>
            <person name="Djao O.D."/>
            <person name="Land M."/>
            <person name="Hauser L."/>
            <person name="Chang Y.J."/>
            <person name="Jeffries C.D."/>
            <person name="Brettin T."/>
            <person name="Han C."/>
            <person name="Detter J.C."/>
            <person name="Rohde M."/>
            <person name="Goker M."/>
            <person name="Woyke T."/>
            <person name="Bristow J."/>
            <person name="Eisen J.A."/>
            <person name="Markowitz V."/>
            <person name="Hugenholtz P."/>
            <person name="Klenk H.P."/>
            <person name="Kyrpides N.C."/>
        </authorList>
    </citation>
    <scope>NUCLEOTIDE SEQUENCE [LARGE SCALE GENOMIC DNA]</scope>
    <source>
        <strain evidence="3">ATCC 19995 / DSM 43183 / JCM 3096 / KCTC 9072 / NBRC 15933 / NCIMB 10081 / Henssen B9</strain>
    </source>
</reference>
<dbReference type="AlphaFoldDB" id="D1A864"/>
<gene>
    <name evidence="2" type="ordered locus">Tcur_4861</name>
</gene>
<name>D1A864_THECD</name>
<dbReference type="RefSeq" id="WP_012855160.1">
    <property type="nucleotide sequence ID" value="NC_013510.1"/>
</dbReference>
<dbReference type="HOGENOM" id="CLU_1767179_0_0_11"/>
<feature type="compositionally biased region" description="Polar residues" evidence="1">
    <location>
        <begin position="112"/>
        <end position="123"/>
    </location>
</feature>
<organism evidence="2 3">
    <name type="scientific">Thermomonospora curvata (strain ATCC 19995 / DSM 43183 / JCM 3096 / KCTC 9072 / NBRC 15933 / NCIMB 10081 / Henssen B9)</name>
    <dbReference type="NCBI Taxonomy" id="471852"/>
    <lineage>
        <taxon>Bacteria</taxon>
        <taxon>Bacillati</taxon>
        <taxon>Actinomycetota</taxon>
        <taxon>Actinomycetes</taxon>
        <taxon>Streptosporangiales</taxon>
        <taxon>Thermomonosporaceae</taxon>
        <taxon>Thermomonospora</taxon>
    </lineage>
</organism>
<accession>D1A864</accession>
<dbReference type="OrthoDB" id="3540822at2"/>
<sequence length="147" mass="15890">MGMTLVAPPAWPAPPCTTEQMRRRQLAEIRAQYPDALAWYGEKSKLWMAAPTGATAIICAPTAAVLAQRIHEHYKKLLQASRSASARPVRRRTSSGNQAGAVVRSMPFQPVASRTTVPPSSAGSGRHASRQHGRFRRAMVSFGLVGA</sequence>
<protein>
    <submittedName>
        <fullName evidence="2">Uncharacterized protein</fullName>
    </submittedName>
</protein>